<dbReference type="Gene3D" id="1.10.260.40">
    <property type="entry name" value="lambda repressor-like DNA-binding domains"/>
    <property type="match status" value="1"/>
</dbReference>
<name>A0A6H0X5E7_BPTWO</name>
<evidence type="ECO:0000259" key="1">
    <source>
        <dbReference type="PROSITE" id="PS50943"/>
    </source>
</evidence>
<proteinExistence type="predicted"/>
<feature type="domain" description="HTH cro/C1-type" evidence="1">
    <location>
        <begin position="9"/>
        <end position="63"/>
    </location>
</feature>
<dbReference type="CDD" id="cd00093">
    <property type="entry name" value="HTH_XRE"/>
    <property type="match status" value="1"/>
</dbReference>
<organismHost>
    <name type="scientific">Twortvirus twort</name>
    <dbReference type="NCBI Taxonomy" id="55510"/>
</organismHost>
<dbReference type="Pfam" id="PF01381">
    <property type="entry name" value="HTH_3"/>
    <property type="match status" value="1"/>
</dbReference>
<dbReference type="InterPro" id="IPR010982">
    <property type="entry name" value="Lambda_DNA-bd_dom_sf"/>
</dbReference>
<gene>
    <name evidence="2" type="ORF">TwortDSMZ_067</name>
</gene>
<dbReference type="EMBL" id="MT151386">
    <property type="protein sequence ID" value="QIW89072.1"/>
    <property type="molecule type" value="Genomic_DNA"/>
</dbReference>
<evidence type="ECO:0000313" key="3">
    <source>
        <dbReference type="Proteomes" id="UP000503318"/>
    </source>
</evidence>
<sequence length="70" mass="8224">MEEKQMLKLQRIRIEKGYTLRSLAKELGVNYSTISYWEQGLKTPRSGNKINLEKILETPSHILFEVDDNE</sequence>
<dbReference type="OrthoDB" id="21470at10239"/>
<reference evidence="2 3" key="1">
    <citation type="submission" date="2020-03" db="EMBL/GenBank/DDBJ databases">
        <title>Variable regions in the genome of staphylococcal bacteriophage Twort.</title>
        <authorList>
            <person name="Glowacka-Rutkowska A."/>
            <person name="Gawor J."/>
            <person name="Lobocka M."/>
        </authorList>
    </citation>
    <scope>NUCLEOTIDE SEQUENCE [LARGE SCALE GENOMIC DNA]</scope>
</reference>
<dbReference type="Proteomes" id="UP000503318">
    <property type="component" value="Segment"/>
</dbReference>
<dbReference type="RefSeq" id="YP_238713.1">
    <property type="nucleotide sequence ID" value="NC_007021.1"/>
</dbReference>
<organism evidence="2 3">
    <name type="scientific">Staphylococcus phage Twort (strain DSM 17442 / HER 48)</name>
    <name type="common">Bacteriophage Twort</name>
    <dbReference type="NCBI Taxonomy" id="2908167"/>
    <lineage>
        <taxon>Viruses</taxon>
        <taxon>Duplodnaviria</taxon>
        <taxon>Heunggongvirae</taxon>
        <taxon>Uroviricota</taxon>
        <taxon>Caudoviricetes</taxon>
        <taxon>Herelleviridae</taxon>
        <taxon>Twortvirinae</taxon>
        <taxon>Twortvirus</taxon>
        <taxon>Twortvirus twort</taxon>
    </lineage>
</organism>
<dbReference type="PROSITE" id="PS50943">
    <property type="entry name" value="HTH_CROC1"/>
    <property type="match status" value="1"/>
</dbReference>
<dbReference type="SMART" id="SM00530">
    <property type="entry name" value="HTH_XRE"/>
    <property type="match status" value="1"/>
</dbReference>
<evidence type="ECO:0000313" key="2">
    <source>
        <dbReference type="EMBL" id="QIW89072.1"/>
    </source>
</evidence>
<dbReference type="SUPFAM" id="SSF47413">
    <property type="entry name" value="lambda repressor-like DNA-binding domains"/>
    <property type="match status" value="1"/>
</dbReference>
<dbReference type="GO" id="GO:0003677">
    <property type="term" value="F:DNA binding"/>
    <property type="evidence" value="ECO:0007669"/>
    <property type="project" value="InterPro"/>
</dbReference>
<dbReference type="KEGG" id="vg:5130298"/>
<dbReference type="InterPro" id="IPR001387">
    <property type="entry name" value="Cro/C1-type_HTH"/>
</dbReference>
<accession>A0A6H0X5E7</accession>
<protein>
    <submittedName>
        <fullName evidence="2">DnbB</fullName>
    </submittedName>
</protein>